<feature type="region of interest" description="Disordered" evidence="1">
    <location>
        <begin position="53"/>
        <end position="73"/>
    </location>
</feature>
<organism evidence="3">
    <name type="scientific">Guillardia theta</name>
    <name type="common">Cryptophyte</name>
    <name type="synonym">Cryptomonas phi</name>
    <dbReference type="NCBI Taxonomy" id="55529"/>
    <lineage>
        <taxon>Eukaryota</taxon>
        <taxon>Cryptophyceae</taxon>
        <taxon>Pyrenomonadales</taxon>
        <taxon>Geminigeraceae</taxon>
        <taxon>Guillardia</taxon>
    </lineage>
</organism>
<evidence type="ECO:0000313" key="3">
    <source>
        <dbReference type="EMBL" id="CAE2300801.1"/>
    </source>
</evidence>
<reference evidence="3" key="1">
    <citation type="submission" date="2021-01" db="EMBL/GenBank/DDBJ databases">
        <authorList>
            <person name="Corre E."/>
            <person name="Pelletier E."/>
            <person name="Niang G."/>
            <person name="Scheremetjew M."/>
            <person name="Finn R."/>
            <person name="Kale V."/>
            <person name="Holt S."/>
            <person name="Cochrane G."/>
            <person name="Meng A."/>
            <person name="Brown T."/>
            <person name="Cohen L."/>
        </authorList>
    </citation>
    <scope>NUCLEOTIDE SEQUENCE</scope>
    <source>
        <strain evidence="3">CCMP 2712</strain>
    </source>
</reference>
<evidence type="ECO:0000259" key="2">
    <source>
        <dbReference type="PROSITE" id="PS50048"/>
    </source>
</evidence>
<accession>A0A7S4KNT5</accession>
<dbReference type="InterPro" id="IPR001138">
    <property type="entry name" value="Zn2Cys6_DnaBD"/>
</dbReference>
<feature type="region of interest" description="Disordered" evidence="1">
    <location>
        <begin position="123"/>
        <end position="146"/>
    </location>
</feature>
<dbReference type="GO" id="GO:0008270">
    <property type="term" value="F:zinc ion binding"/>
    <property type="evidence" value="ECO:0007669"/>
    <property type="project" value="InterPro"/>
</dbReference>
<dbReference type="Pfam" id="PF00172">
    <property type="entry name" value="Zn_clus"/>
    <property type="match status" value="1"/>
</dbReference>
<dbReference type="EMBL" id="HBKN01020161">
    <property type="protein sequence ID" value="CAE2300801.1"/>
    <property type="molecule type" value="Transcribed_RNA"/>
</dbReference>
<dbReference type="Gene3D" id="4.10.240.10">
    <property type="entry name" value="Zn(2)-C6 fungal-type DNA-binding domain"/>
    <property type="match status" value="1"/>
</dbReference>
<sequence length="555" mass="62081">MGDLMCDFDLVSNEEYYKPPTFSLEEEDNDFELTGTAHALTLVHCGPVFTLDHDQPDPRGSCGPRDTSGIGEGPQEIGHQADLNWAVSAMSSCPSLLNPYMLGGCGAIEQSLSMDHLNQTNYSPPAGPPFFPSQTPSGPTLPSSAAQSLASPYGFMASMPVNNSGSRLEQVHNFMPDTESLEDGQAKRRRTRTKYVESACDFCKMKKKKCSSVRPCSTCIVMNRWEACNATGQDLLVSITRRTNTVLGRDAMMERVMAAAMESKLNLWSLMRRLVELGLDGSTSMSLFRCIPPELNEILYKGIRENVQSKITYGGTWETEGTKKSAPALPAHYTWQTFADDIYTGQTIESNEELTEKLTRRFGHDRWISMIIDPITNGCKQVIFGSGYAELMGFHPEEFSARLAANNLPFPSSEFDTLVYALDHLIALVKGETEIKRVWRIARRCNENIYQQQSLLVECTLHIDLDEKHRIVGFTHCLNVLDYDANMSVLEIPNLPSLGMNHPDVTIGGFMTNHKCEMTHTGRMCYVRKTRMGNESLRDLTARVQEVYRPFVNAN</sequence>
<dbReference type="AlphaFoldDB" id="A0A7S4KNT5"/>
<dbReference type="SUPFAM" id="SSF57701">
    <property type="entry name" value="Zn2/Cys6 DNA-binding domain"/>
    <property type="match status" value="1"/>
</dbReference>
<name>A0A7S4KNT5_GUITH</name>
<gene>
    <name evidence="3" type="ORF">GTHE00462_LOCUS15869</name>
</gene>
<feature type="domain" description="Zn(2)-C6 fungal-type" evidence="2">
    <location>
        <begin position="199"/>
        <end position="228"/>
    </location>
</feature>
<dbReference type="GO" id="GO:0000981">
    <property type="term" value="F:DNA-binding transcription factor activity, RNA polymerase II-specific"/>
    <property type="evidence" value="ECO:0007669"/>
    <property type="project" value="InterPro"/>
</dbReference>
<dbReference type="PROSITE" id="PS50048">
    <property type="entry name" value="ZN2_CY6_FUNGAL_2"/>
    <property type="match status" value="1"/>
</dbReference>
<proteinExistence type="predicted"/>
<protein>
    <recommendedName>
        <fullName evidence="2">Zn(2)-C6 fungal-type domain-containing protein</fullName>
    </recommendedName>
</protein>
<dbReference type="PROSITE" id="PS00463">
    <property type="entry name" value="ZN2_CY6_FUNGAL_1"/>
    <property type="match status" value="1"/>
</dbReference>
<dbReference type="InterPro" id="IPR036864">
    <property type="entry name" value="Zn2-C6_fun-type_DNA-bd_sf"/>
</dbReference>
<evidence type="ECO:0000256" key="1">
    <source>
        <dbReference type="SAM" id="MobiDB-lite"/>
    </source>
</evidence>